<dbReference type="Gene3D" id="3.40.50.1820">
    <property type="entry name" value="alpha/beta hydrolase"/>
    <property type="match status" value="1"/>
</dbReference>
<protein>
    <submittedName>
        <fullName evidence="2">Pimeloyl-ACP methyl ester carboxylesterase</fullName>
    </submittedName>
</protein>
<evidence type="ECO:0000259" key="1">
    <source>
        <dbReference type="Pfam" id="PF00561"/>
    </source>
</evidence>
<proteinExistence type="predicted"/>
<gene>
    <name evidence="2" type="ORF">J2853_005184</name>
</gene>
<dbReference type="SUPFAM" id="SSF53474">
    <property type="entry name" value="alpha/beta-Hydrolases"/>
    <property type="match status" value="1"/>
</dbReference>
<dbReference type="InterPro" id="IPR029058">
    <property type="entry name" value="AB_hydrolase_fold"/>
</dbReference>
<name>A0ABT9QI27_9ACTN</name>
<dbReference type="RefSeq" id="WP_307562046.1">
    <property type="nucleotide sequence ID" value="NZ_JAUSQU010000001.1"/>
</dbReference>
<feature type="domain" description="AB hydrolase-1" evidence="1">
    <location>
        <begin position="26"/>
        <end position="241"/>
    </location>
</feature>
<dbReference type="InterPro" id="IPR000073">
    <property type="entry name" value="AB_hydrolase_1"/>
</dbReference>
<dbReference type="InterPro" id="IPR050266">
    <property type="entry name" value="AB_hydrolase_sf"/>
</dbReference>
<dbReference type="Proteomes" id="UP001225356">
    <property type="component" value="Unassembled WGS sequence"/>
</dbReference>
<accession>A0ABT9QI27</accession>
<keyword evidence="3" id="KW-1185">Reference proteome</keyword>
<sequence length="286" mass="30354">MTATRAELVIDGRRLSYLDFGGTGRPLLALHGHMSEAASFAGLAAELSPEWRLIALDQRGHGHSDRAADYSRAGYIADVAALLDHLGLDRVVVLGHSLGGINAYQLAARHPERVSAFINADGAVSLGLDGHNPLAFVLGLPYEAPTRQALIDGMGPMASFFGELPRERPDGTWSLPFHPQDIVDSEDLVHGDHWADWLAGTCPALLIHPTQGVVPADQAQAMVDRRPDTRMVELNTDHFVYANDPSGFAKAVNEFLAELQADACPPLVGGVTAPSGLGDAGPPGVL</sequence>
<dbReference type="PANTHER" id="PTHR43798:SF33">
    <property type="entry name" value="HYDROLASE, PUTATIVE (AFU_ORTHOLOGUE AFUA_2G14860)-RELATED"/>
    <property type="match status" value="1"/>
</dbReference>
<dbReference type="PANTHER" id="PTHR43798">
    <property type="entry name" value="MONOACYLGLYCEROL LIPASE"/>
    <property type="match status" value="1"/>
</dbReference>
<dbReference type="PRINTS" id="PR00111">
    <property type="entry name" value="ABHYDROLASE"/>
</dbReference>
<reference evidence="2 3" key="1">
    <citation type="submission" date="2023-07" db="EMBL/GenBank/DDBJ databases">
        <title>Sequencing the genomes of 1000 actinobacteria strains.</title>
        <authorList>
            <person name="Klenk H.-P."/>
        </authorList>
    </citation>
    <scope>NUCLEOTIDE SEQUENCE [LARGE SCALE GENOMIC DNA]</scope>
    <source>
        <strain evidence="2 3">DSM 46740</strain>
    </source>
</reference>
<evidence type="ECO:0000313" key="3">
    <source>
        <dbReference type="Proteomes" id="UP001225356"/>
    </source>
</evidence>
<comment type="caution">
    <text evidence="2">The sequence shown here is derived from an EMBL/GenBank/DDBJ whole genome shotgun (WGS) entry which is preliminary data.</text>
</comment>
<evidence type="ECO:0000313" key="2">
    <source>
        <dbReference type="EMBL" id="MDP9845973.1"/>
    </source>
</evidence>
<organism evidence="2 3">
    <name type="scientific">Streptosporangium lutulentum</name>
    <dbReference type="NCBI Taxonomy" id="1461250"/>
    <lineage>
        <taxon>Bacteria</taxon>
        <taxon>Bacillati</taxon>
        <taxon>Actinomycetota</taxon>
        <taxon>Actinomycetes</taxon>
        <taxon>Streptosporangiales</taxon>
        <taxon>Streptosporangiaceae</taxon>
        <taxon>Streptosporangium</taxon>
    </lineage>
</organism>
<dbReference type="EMBL" id="JAUSQU010000001">
    <property type="protein sequence ID" value="MDP9845973.1"/>
    <property type="molecule type" value="Genomic_DNA"/>
</dbReference>
<dbReference type="Pfam" id="PF00561">
    <property type="entry name" value="Abhydrolase_1"/>
    <property type="match status" value="1"/>
</dbReference>